<evidence type="ECO:0000313" key="3">
    <source>
        <dbReference type="WBParaSite" id="ACAC_0001410101-mRNA-1"/>
    </source>
</evidence>
<reference evidence="2" key="1">
    <citation type="submission" date="2012-09" db="EMBL/GenBank/DDBJ databases">
        <authorList>
            <person name="Martin A.A."/>
        </authorList>
    </citation>
    <scope>NUCLEOTIDE SEQUENCE</scope>
</reference>
<evidence type="ECO:0000259" key="1">
    <source>
        <dbReference type="Pfam" id="PF01852"/>
    </source>
</evidence>
<reference evidence="3" key="2">
    <citation type="submission" date="2017-02" db="UniProtKB">
        <authorList>
            <consortium name="WormBaseParasite"/>
        </authorList>
    </citation>
    <scope>IDENTIFICATION</scope>
</reference>
<dbReference type="InterPro" id="IPR002913">
    <property type="entry name" value="START_lipid-bd_dom"/>
</dbReference>
<organism evidence="2 3">
    <name type="scientific">Angiostrongylus cantonensis</name>
    <name type="common">Rat lungworm</name>
    <dbReference type="NCBI Taxonomy" id="6313"/>
    <lineage>
        <taxon>Eukaryota</taxon>
        <taxon>Metazoa</taxon>
        <taxon>Ecdysozoa</taxon>
        <taxon>Nematoda</taxon>
        <taxon>Chromadorea</taxon>
        <taxon>Rhabditida</taxon>
        <taxon>Rhabditina</taxon>
        <taxon>Rhabditomorpha</taxon>
        <taxon>Strongyloidea</taxon>
        <taxon>Metastrongylidae</taxon>
        <taxon>Angiostrongylus</taxon>
    </lineage>
</organism>
<dbReference type="SUPFAM" id="SSF55961">
    <property type="entry name" value="Bet v1-like"/>
    <property type="match status" value="1"/>
</dbReference>
<dbReference type="STRING" id="6313.A0A0K0DQR2"/>
<feature type="domain" description="START" evidence="1">
    <location>
        <begin position="8"/>
        <end position="123"/>
    </location>
</feature>
<accession>A0A0K0DQR2</accession>
<sequence>MRVNVARVWDDADYMKVRNMCDNNQGWREVYKKKGISVFSQSVPSNNFQMIKACFSDFKCKTEKIINALNRFVNLAVAKFPDVLPSVAYDVLHDSSYRSHWDRHMASQCFIGIINPNNDMGYYACWFCCVDY</sequence>
<dbReference type="Pfam" id="PF01852">
    <property type="entry name" value="START"/>
    <property type="match status" value="1"/>
</dbReference>
<dbReference type="AlphaFoldDB" id="A0A0K0DQR2"/>
<dbReference type="GO" id="GO:0008289">
    <property type="term" value="F:lipid binding"/>
    <property type="evidence" value="ECO:0007669"/>
    <property type="project" value="InterPro"/>
</dbReference>
<dbReference type="Gene3D" id="3.30.530.20">
    <property type="match status" value="1"/>
</dbReference>
<proteinExistence type="predicted"/>
<protein>
    <submittedName>
        <fullName evidence="3">START domain-containing protein</fullName>
    </submittedName>
</protein>
<evidence type="ECO:0000313" key="2">
    <source>
        <dbReference type="Proteomes" id="UP000035642"/>
    </source>
</evidence>
<dbReference type="Proteomes" id="UP000035642">
    <property type="component" value="Unassembled WGS sequence"/>
</dbReference>
<dbReference type="WBParaSite" id="ACAC_0001410101-mRNA-1">
    <property type="protein sequence ID" value="ACAC_0001410101-mRNA-1"/>
    <property type="gene ID" value="ACAC_0001410101"/>
</dbReference>
<keyword evidence="2" id="KW-1185">Reference proteome</keyword>
<dbReference type="InterPro" id="IPR023393">
    <property type="entry name" value="START-like_dom_sf"/>
</dbReference>
<name>A0A0K0DQR2_ANGCA</name>